<dbReference type="GO" id="GO:0016787">
    <property type="term" value="F:hydrolase activity"/>
    <property type="evidence" value="ECO:0007669"/>
    <property type="project" value="UniProtKB-KW"/>
</dbReference>
<dbReference type="GO" id="GO:0003724">
    <property type="term" value="F:RNA helicase activity"/>
    <property type="evidence" value="ECO:0007669"/>
    <property type="project" value="UniProtKB-EC"/>
</dbReference>
<evidence type="ECO:0000256" key="9">
    <source>
        <dbReference type="ARBA" id="ARBA00022884"/>
    </source>
</evidence>
<comment type="similarity">
    <text evidence="2">Belongs to the DNA2/NAM7 helicase family. SDE3 subfamily.</text>
</comment>
<dbReference type="GO" id="GO:0036464">
    <property type="term" value="C:cytoplasmic ribonucleoprotein granule"/>
    <property type="evidence" value="ECO:0007669"/>
    <property type="project" value="UniProtKB-SubCell"/>
</dbReference>
<evidence type="ECO:0000256" key="11">
    <source>
        <dbReference type="ARBA" id="ARBA00047984"/>
    </source>
</evidence>
<sequence length="264" mass="30160">MDPQSTAQDVHRCDLCETAIVTKLVDNYRSHPAILTLTSKLFYYDELKEKADRALTHSLCQWTGLPRVGFPVIFHGVRGEDLREGNSPSWFNPAEVVQVVRYLQGVQTEQSVDPDDIGIITPYRKQACVKNYYKDLCIDYLMMVEKIRLLIDKLGMERVKVGSVEEFQGQQRKVIIISTVRANERMIGFDKKHSLGFLSNPKRFNVAISRAQALLVIVGNPYVLAQDKYWQVLIQYCIENGGYCGCDIPELYPQDVSTNQMQDT</sequence>
<keyword evidence="4" id="KW-0963">Cytoplasm</keyword>
<evidence type="ECO:0000256" key="3">
    <source>
        <dbReference type="ARBA" id="ARBA00012552"/>
    </source>
</evidence>
<dbReference type="InterPro" id="IPR041679">
    <property type="entry name" value="DNA2/NAM7-like_C"/>
</dbReference>
<dbReference type="InterPro" id="IPR047187">
    <property type="entry name" value="SF1_C_Upf1"/>
</dbReference>
<dbReference type="AlphaFoldDB" id="K1QVC7"/>
<evidence type="ECO:0000256" key="4">
    <source>
        <dbReference type="ARBA" id="ARBA00022490"/>
    </source>
</evidence>
<reference evidence="13" key="1">
    <citation type="journal article" date="2012" name="Nature">
        <title>The oyster genome reveals stress adaptation and complexity of shell formation.</title>
        <authorList>
            <person name="Zhang G."/>
            <person name="Fang X."/>
            <person name="Guo X."/>
            <person name="Li L."/>
            <person name="Luo R."/>
            <person name="Xu F."/>
            <person name="Yang P."/>
            <person name="Zhang L."/>
            <person name="Wang X."/>
            <person name="Qi H."/>
            <person name="Xiong Z."/>
            <person name="Que H."/>
            <person name="Xie Y."/>
            <person name="Holland P.W."/>
            <person name="Paps J."/>
            <person name="Zhu Y."/>
            <person name="Wu F."/>
            <person name="Chen Y."/>
            <person name="Wang J."/>
            <person name="Peng C."/>
            <person name="Meng J."/>
            <person name="Yang L."/>
            <person name="Liu J."/>
            <person name="Wen B."/>
            <person name="Zhang N."/>
            <person name="Huang Z."/>
            <person name="Zhu Q."/>
            <person name="Feng Y."/>
            <person name="Mount A."/>
            <person name="Hedgecock D."/>
            <person name="Xu Z."/>
            <person name="Liu Y."/>
            <person name="Domazet-Loso T."/>
            <person name="Du Y."/>
            <person name="Sun X."/>
            <person name="Zhang S."/>
            <person name="Liu B."/>
            <person name="Cheng P."/>
            <person name="Jiang X."/>
            <person name="Li J."/>
            <person name="Fan D."/>
            <person name="Wang W."/>
            <person name="Fu W."/>
            <person name="Wang T."/>
            <person name="Wang B."/>
            <person name="Zhang J."/>
            <person name="Peng Z."/>
            <person name="Li Y."/>
            <person name="Li N."/>
            <person name="Wang J."/>
            <person name="Chen M."/>
            <person name="He Y."/>
            <person name="Tan F."/>
            <person name="Song X."/>
            <person name="Zheng Q."/>
            <person name="Huang R."/>
            <person name="Yang H."/>
            <person name="Du X."/>
            <person name="Chen L."/>
            <person name="Yang M."/>
            <person name="Gaffney P.M."/>
            <person name="Wang S."/>
            <person name="Luo L."/>
            <person name="She Z."/>
            <person name="Ming Y."/>
            <person name="Huang W."/>
            <person name="Zhang S."/>
            <person name="Huang B."/>
            <person name="Zhang Y."/>
            <person name="Qu T."/>
            <person name="Ni P."/>
            <person name="Miao G."/>
            <person name="Wang J."/>
            <person name="Wang Q."/>
            <person name="Steinberg C.E."/>
            <person name="Wang H."/>
            <person name="Li N."/>
            <person name="Qian L."/>
            <person name="Zhang G."/>
            <person name="Li Y."/>
            <person name="Yang H."/>
            <person name="Liu X."/>
            <person name="Wang J."/>
            <person name="Yin Y."/>
            <person name="Wang J."/>
        </authorList>
    </citation>
    <scope>NUCLEOTIDE SEQUENCE [LARGE SCALE GENOMIC DNA]</scope>
    <source>
        <strain evidence="13">05x7-T-G4-1.051#20</strain>
    </source>
</reference>
<dbReference type="HOGENOM" id="CLU_001666_1_1_1"/>
<dbReference type="EC" id="3.6.4.13" evidence="3"/>
<dbReference type="Gene3D" id="3.40.50.300">
    <property type="entry name" value="P-loop containing nucleotide triphosphate hydrolases"/>
    <property type="match status" value="1"/>
</dbReference>
<evidence type="ECO:0000256" key="1">
    <source>
        <dbReference type="ARBA" id="ARBA00004331"/>
    </source>
</evidence>
<dbReference type="PANTHER" id="PTHR45418:SF1">
    <property type="entry name" value="CANCER_TESTIS ANTIGEN 55"/>
    <property type="match status" value="1"/>
</dbReference>
<keyword evidence="8" id="KW-0067">ATP-binding</keyword>
<keyword evidence="10" id="KW-0943">RNA-mediated gene silencing</keyword>
<evidence type="ECO:0000256" key="5">
    <source>
        <dbReference type="ARBA" id="ARBA00022741"/>
    </source>
</evidence>
<organism evidence="13">
    <name type="scientific">Magallana gigas</name>
    <name type="common">Pacific oyster</name>
    <name type="synonym">Crassostrea gigas</name>
    <dbReference type="NCBI Taxonomy" id="29159"/>
    <lineage>
        <taxon>Eukaryota</taxon>
        <taxon>Metazoa</taxon>
        <taxon>Spiralia</taxon>
        <taxon>Lophotrochozoa</taxon>
        <taxon>Mollusca</taxon>
        <taxon>Bivalvia</taxon>
        <taxon>Autobranchia</taxon>
        <taxon>Pteriomorphia</taxon>
        <taxon>Ostreida</taxon>
        <taxon>Ostreoidea</taxon>
        <taxon>Ostreidae</taxon>
        <taxon>Magallana</taxon>
    </lineage>
</organism>
<gene>
    <name evidence="13" type="ORF">CGI_10026505</name>
</gene>
<evidence type="ECO:0000256" key="7">
    <source>
        <dbReference type="ARBA" id="ARBA00022806"/>
    </source>
</evidence>
<keyword evidence="9" id="KW-0694">RNA-binding</keyword>
<keyword evidence="5" id="KW-0547">Nucleotide-binding</keyword>
<dbReference type="CDD" id="cd18808">
    <property type="entry name" value="SF1_C_Upf1"/>
    <property type="match status" value="1"/>
</dbReference>
<dbReference type="GO" id="GO:0005524">
    <property type="term" value="F:ATP binding"/>
    <property type="evidence" value="ECO:0007669"/>
    <property type="project" value="UniProtKB-KW"/>
</dbReference>
<evidence type="ECO:0000313" key="13">
    <source>
        <dbReference type="EMBL" id="EKC40822.1"/>
    </source>
</evidence>
<keyword evidence="7 13" id="KW-0347">Helicase</keyword>
<protein>
    <recommendedName>
        <fullName evidence="3">RNA helicase</fullName>
        <ecNumber evidence="3">3.6.4.13</ecNumber>
    </recommendedName>
</protein>
<dbReference type="FunFam" id="3.40.50.300:FF:000608">
    <property type="entry name" value="Mov10 RISC complex RNA helicase"/>
    <property type="match status" value="1"/>
</dbReference>
<proteinExistence type="inferred from homology"/>
<name>K1QVC7_MAGGI</name>
<dbReference type="GO" id="GO:0031047">
    <property type="term" value="P:regulatory ncRNA-mediated gene silencing"/>
    <property type="evidence" value="ECO:0007669"/>
    <property type="project" value="UniProtKB-KW"/>
</dbReference>
<dbReference type="GO" id="GO:0003723">
    <property type="term" value="F:RNA binding"/>
    <property type="evidence" value="ECO:0007669"/>
    <property type="project" value="UniProtKB-KW"/>
</dbReference>
<evidence type="ECO:0000256" key="10">
    <source>
        <dbReference type="ARBA" id="ARBA00023158"/>
    </source>
</evidence>
<evidence type="ECO:0000256" key="6">
    <source>
        <dbReference type="ARBA" id="ARBA00022801"/>
    </source>
</evidence>
<comment type="subcellular location">
    <subcellularLocation>
        <location evidence="1">Cytoplasm</location>
        <location evidence="1">Cytoplasmic ribonucleoprotein granule</location>
    </subcellularLocation>
</comment>
<evidence type="ECO:0000256" key="2">
    <source>
        <dbReference type="ARBA" id="ARBA00005601"/>
    </source>
</evidence>
<dbReference type="PANTHER" id="PTHR45418">
    <property type="entry name" value="CANCER/TESTIS ANTIGEN 55"/>
    <property type="match status" value="1"/>
</dbReference>
<dbReference type="InParanoid" id="K1QVC7"/>
<dbReference type="SUPFAM" id="SSF52540">
    <property type="entry name" value="P-loop containing nucleoside triphosphate hydrolases"/>
    <property type="match status" value="1"/>
</dbReference>
<evidence type="ECO:0000259" key="12">
    <source>
        <dbReference type="Pfam" id="PF13087"/>
    </source>
</evidence>
<evidence type="ECO:0000256" key="8">
    <source>
        <dbReference type="ARBA" id="ARBA00022840"/>
    </source>
</evidence>
<accession>K1QVC7</accession>
<dbReference type="EMBL" id="JH818113">
    <property type="protein sequence ID" value="EKC40822.1"/>
    <property type="molecule type" value="Genomic_DNA"/>
</dbReference>
<feature type="domain" description="DNA2/NAM7 helicase-like C-terminal" evidence="12">
    <location>
        <begin position="17"/>
        <end position="220"/>
    </location>
</feature>
<keyword evidence="6" id="KW-0378">Hydrolase</keyword>
<comment type="catalytic activity">
    <reaction evidence="11">
        <text>ATP + H2O = ADP + phosphate + H(+)</text>
        <dbReference type="Rhea" id="RHEA:13065"/>
        <dbReference type="ChEBI" id="CHEBI:15377"/>
        <dbReference type="ChEBI" id="CHEBI:15378"/>
        <dbReference type="ChEBI" id="CHEBI:30616"/>
        <dbReference type="ChEBI" id="CHEBI:43474"/>
        <dbReference type="ChEBI" id="CHEBI:456216"/>
        <dbReference type="EC" id="3.6.4.13"/>
    </reaction>
</comment>
<dbReference type="Pfam" id="PF13087">
    <property type="entry name" value="AAA_12"/>
    <property type="match status" value="1"/>
</dbReference>
<dbReference type="InterPro" id="IPR027417">
    <property type="entry name" value="P-loop_NTPase"/>
</dbReference>